<comment type="caution">
    <text evidence="1">The sequence shown here is derived from an EMBL/GenBank/DDBJ whole genome shotgun (WGS) entry which is preliminary data.</text>
</comment>
<proteinExistence type="predicted"/>
<protein>
    <submittedName>
        <fullName evidence="1">Uncharacterized protein</fullName>
    </submittedName>
</protein>
<evidence type="ECO:0000313" key="3">
    <source>
        <dbReference type="Proteomes" id="UP000234951"/>
    </source>
</evidence>
<keyword evidence="4" id="KW-1185">Reference proteome</keyword>
<evidence type="ECO:0000313" key="1">
    <source>
        <dbReference type="EMBL" id="PLR81847.1"/>
    </source>
</evidence>
<dbReference type="Proteomes" id="UP000235114">
    <property type="component" value="Unassembled WGS sequence"/>
</dbReference>
<dbReference type="EMBL" id="PGVD01000043">
    <property type="protein sequence ID" value="PLR95001.1"/>
    <property type="molecule type" value="Genomic_DNA"/>
</dbReference>
<dbReference type="AlphaFoldDB" id="A0A2N5GK96"/>
<organism evidence="1 3">
    <name type="scientific">Bacillus canaveralius</name>
    <dbReference type="NCBI Taxonomy" id="1403243"/>
    <lineage>
        <taxon>Bacteria</taxon>
        <taxon>Bacillati</taxon>
        <taxon>Bacillota</taxon>
        <taxon>Bacilli</taxon>
        <taxon>Bacillales</taxon>
        <taxon>Bacillaceae</taxon>
        <taxon>Bacillus</taxon>
    </lineage>
</organism>
<sequence>MIFRNNQSGSSNFSCFVQNSLHIISLLILKNPSLGSFQELFSFSLLFTNLLRSFQSAWEQKISLDLEGRENGPRTVQLSADVLRYEPLIRKYAEQNGIGEYIGLIMPSFNKSRVEDI</sequence>
<evidence type="ECO:0000313" key="2">
    <source>
        <dbReference type="EMBL" id="PLR95001.1"/>
    </source>
</evidence>
<reference evidence="1 3" key="1">
    <citation type="submission" date="2017-11" db="EMBL/GenBank/DDBJ databases">
        <title>Comparitive Functional Genomics of Dry Heat Resistant strains isolated from the Viking Spacecraft.</title>
        <authorList>
            <person name="Seuylemezian A."/>
            <person name="Cooper K."/>
            <person name="Vaishampayan P."/>
        </authorList>
    </citation>
    <scope>NUCLEOTIDE SEQUENCE [LARGE SCALE GENOMIC DNA]</scope>
    <source>
        <strain evidence="1 3">M4.6</strain>
    </source>
</reference>
<accession>A0A2N5GK96</accession>
<reference evidence="2 4" key="2">
    <citation type="submission" date="2017-12" db="EMBL/GenBank/DDBJ databases">
        <title>Comparative Functional Genomics of Dry Heat Resistant strains isolated from the Viking Spacecraft.</title>
        <authorList>
            <person name="Seuylemezian A."/>
            <person name="Cooper K."/>
            <person name="Vaishampayan P."/>
        </authorList>
    </citation>
    <scope>NUCLEOTIDE SEQUENCE [LARGE SCALE GENOMIC DNA]</scope>
    <source>
        <strain evidence="2 4">ATCC 29669</strain>
    </source>
</reference>
<dbReference type="Proteomes" id="UP000234951">
    <property type="component" value="Unassembled WGS sequence"/>
</dbReference>
<gene>
    <name evidence="1" type="ORF">CU635_13895</name>
    <name evidence="2" type="ORF">CVD25_15370</name>
</gene>
<dbReference type="EMBL" id="PGVA01000029">
    <property type="protein sequence ID" value="PLR81847.1"/>
    <property type="molecule type" value="Genomic_DNA"/>
</dbReference>
<name>A0A2N5GK96_9BACI</name>
<evidence type="ECO:0000313" key="4">
    <source>
        <dbReference type="Proteomes" id="UP000235114"/>
    </source>
</evidence>